<evidence type="ECO:0000256" key="3">
    <source>
        <dbReference type="ARBA" id="ARBA00038968"/>
    </source>
</evidence>
<dbReference type="SUPFAM" id="SSF51735">
    <property type="entry name" value="NAD(P)-binding Rossmann-fold domains"/>
    <property type="match status" value="1"/>
</dbReference>
<accession>A0A2A4JLC0</accession>
<name>A0A2A4JLC0_HELVI</name>
<dbReference type="GO" id="GO:0005737">
    <property type="term" value="C:cytoplasm"/>
    <property type="evidence" value="ECO:0007669"/>
    <property type="project" value="TreeGrafter"/>
</dbReference>
<evidence type="ECO:0000256" key="1">
    <source>
        <dbReference type="ARBA" id="ARBA00006484"/>
    </source>
</evidence>
<dbReference type="STRING" id="7102.A0A2A4JLC0"/>
<reference evidence="23" key="1">
    <citation type="submission" date="2017-09" db="EMBL/GenBank/DDBJ databases">
        <title>Contemporary evolution of a Lepidopteran species, Heliothis virescens, in response to modern agricultural practices.</title>
        <authorList>
            <person name="Fritz M.L."/>
            <person name="Deyonke A.M."/>
            <person name="Papanicolaou A."/>
            <person name="Micinski S."/>
            <person name="Westbrook J."/>
            <person name="Gould F."/>
        </authorList>
    </citation>
    <scope>NUCLEOTIDE SEQUENCE [LARGE SCALE GENOMIC DNA]</scope>
    <source>
        <strain evidence="23">HvINT-</strain>
        <tissue evidence="23">Whole body</tissue>
    </source>
</reference>
<dbReference type="InterPro" id="IPR002347">
    <property type="entry name" value="SDR_fam"/>
</dbReference>
<evidence type="ECO:0000256" key="8">
    <source>
        <dbReference type="ARBA" id="ARBA00045705"/>
    </source>
</evidence>
<evidence type="ECO:0000313" key="23">
    <source>
        <dbReference type="EMBL" id="PCG72771.1"/>
    </source>
</evidence>
<comment type="catalytic activity">
    <reaction evidence="15">
        <text>resolvin D2 + NAD(+) = 7-oxoresolvin D2 + NADH + H(+)</text>
        <dbReference type="Rhea" id="RHEA:53584"/>
        <dbReference type="ChEBI" id="CHEBI:15378"/>
        <dbReference type="ChEBI" id="CHEBI:57540"/>
        <dbReference type="ChEBI" id="CHEBI:57945"/>
        <dbReference type="ChEBI" id="CHEBI:133367"/>
        <dbReference type="ChEBI" id="CHEBI:137497"/>
    </reaction>
    <physiologicalReaction direction="left-to-right" evidence="15">
        <dbReference type="Rhea" id="RHEA:53585"/>
    </physiologicalReaction>
</comment>
<protein>
    <recommendedName>
        <fullName evidence="5">15-hydroxyprostaglandin dehydrogenase [NAD(+)]</fullName>
        <ecNumber evidence="3">1.1.1.141</ecNumber>
        <ecNumber evidence="4">1.1.1.232</ecNumber>
    </recommendedName>
    <alternativeName>
        <fullName evidence="7">Eicosanoid/docosanoid dehydrogenase [NAD(+)]</fullName>
    </alternativeName>
    <alternativeName>
        <fullName evidence="6">Prostaglandin dehydrogenase 1</fullName>
    </alternativeName>
</protein>
<evidence type="ECO:0000256" key="17">
    <source>
        <dbReference type="ARBA" id="ARBA00048611"/>
    </source>
</evidence>
<evidence type="ECO:0000256" key="12">
    <source>
        <dbReference type="ARBA" id="ARBA00048140"/>
    </source>
</evidence>
<dbReference type="PRINTS" id="PR00080">
    <property type="entry name" value="SDRFAMILY"/>
</dbReference>
<comment type="catalytic activity">
    <reaction evidence="14">
        <text>resolvin D1 + NAD(+) = 17-oxoresolvin D1 + NADH + H(+)</text>
        <dbReference type="Rhea" id="RHEA:50128"/>
        <dbReference type="ChEBI" id="CHEBI:15378"/>
        <dbReference type="ChEBI" id="CHEBI:57540"/>
        <dbReference type="ChEBI" id="CHEBI:57945"/>
        <dbReference type="ChEBI" id="CHEBI:132079"/>
        <dbReference type="ChEBI" id="CHEBI:132081"/>
    </reaction>
    <physiologicalReaction direction="left-to-right" evidence="14">
        <dbReference type="Rhea" id="RHEA:50129"/>
    </physiologicalReaction>
</comment>
<comment type="similarity">
    <text evidence="1 22">Belongs to the short-chain dehydrogenases/reductases (SDR) family.</text>
</comment>
<dbReference type="PROSITE" id="PS00061">
    <property type="entry name" value="ADH_SHORT"/>
    <property type="match status" value="1"/>
</dbReference>
<organism evidence="23">
    <name type="scientific">Heliothis virescens</name>
    <name type="common">Tobacco budworm moth</name>
    <dbReference type="NCBI Taxonomy" id="7102"/>
    <lineage>
        <taxon>Eukaryota</taxon>
        <taxon>Metazoa</taxon>
        <taxon>Ecdysozoa</taxon>
        <taxon>Arthropoda</taxon>
        <taxon>Hexapoda</taxon>
        <taxon>Insecta</taxon>
        <taxon>Pterygota</taxon>
        <taxon>Neoptera</taxon>
        <taxon>Endopterygota</taxon>
        <taxon>Lepidoptera</taxon>
        <taxon>Glossata</taxon>
        <taxon>Ditrysia</taxon>
        <taxon>Noctuoidea</taxon>
        <taxon>Noctuidae</taxon>
        <taxon>Heliothinae</taxon>
        <taxon>Heliothis</taxon>
    </lineage>
</organism>
<evidence type="ECO:0000256" key="7">
    <source>
        <dbReference type="ARBA" id="ARBA00042026"/>
    </source>
</evidence>
<dbReference type="GO" id="GO:0047034">
    <property type="term" value="F:15-hydroxyicosatetraenoate dehydrogenase activity"/>
    <property type="evidence" value="ECO:0007669"/>
    <property type="project" value="UniProtKB-EC"/>
</dbReference>
<keyword evidence="2" id="KW-0560">Oxidoreductase</keyword>
<evidence type="ECO:0000256" key="11">
    <source>
        <dbReference type="ARBA" id="ARBA00048008"/>
    </source>
</evidence>
<evidence type="ECO:0000256" key="6">
    <source>
        <dbReference type="ARBA" id="ARBA00041812"/>
    </source>
</evidence>
<comment type="catalytic activity">
    <reaction evidence="9">
        <text>prostaglandin E1 + NAD(+) = 15-oxoprostaglandin E1 + NADH + H(+)</text>
        <dbReference type="Rhea" id="RHEA:16477"/>
        <dbReference type="ChEBI" id="CHEBI:15378"/>
        <dbReference type="ChEBI" id="CHEBI:57397"/>
        <dbReference type="ChEBI" id="CHEBI:57401"/>
        <dbReference type="ChEBI" id="CHEBI:57540"/>
        <dbReference type="ChEBI" id="CHEBI:57945"/>
    </reaction>
    <physiologicalReaction direction="left-to-right" evidence="9">
        <dbReference type="Rhea" id="RHEA:16478"/>
    </physiologicalReaction>
</comment>
<dbReference type="Pfam" id="PF00106">
    <property type="entry name" value="adh_short"/>
    <property type="match status" value="1"/>
</dbReference>
<dbReference type="GO" id="GO:0016404">
    <property type="term" value="F:15-hydroxyprostaglandin dehydrogenase (NAD+) activity"/>
    <property type="evidence" value="ECO:0007669"/>
    <property type="project" value="UniProtKB-EC"/>
</dbReference>
<evidence type="ECO:0000256" key="20">
    <source>
        <dbReference type="ARBA" id="ARBA00049151"/>
    </source>
</evidence>
<comment type="catalytic activity">
    <reaction evidence="18">
        <text>prostaglandin E2 + NAD(+) = 15-oxoprostaglandin E2 + NADH + H(+)</text>
        <dbReference type="Rhea" id="RHEA:11876"/>
        <dbReference type="ChEBI" id="CHEBI:15378"/>
        <dbReference type="ChEBI" id="CHEBI:57400"/>
        <dbReference type="ChEBI" id="CHEBI:57540"/>
        <dbReference type="ChEBI" id="CHEBI:57945"/>
        <dbReference type="ChEBI" id="CHEBI:606564"/>
        <dbReference type="EC" id="1.1.1.141"/>
    </reaction>
    <physiologicalReaction direction="left-to-right" evidence="18">
        <dbReference type="Rhea" id="RHEA:11877"/>
    </physiologicalReaction>
</comment>
<evidence type="ECO:0000256" key="22">
    <source>
        <dbReference type="RuleBase" id="RU000363"/>
    </source>
</evidence>
<comment type="catalytic activity">
    <reaction evidence="13">
        <text>(11R)-hydroxy-(5Z,8Z,12E,14Z)-eicosatetraenoate + NAD(+) = 11-oxo-(5Z,8Z,12E,14Z)-eicosatetraenoate + NADH + H(+)</text>
        <dbReference type="Rhea" id="RHEA:48640"/>
        <dbReference type="ChEBI" id="CHEBI:15378"/>
        <dbReference type="ChEBI" id="CHEBI:57540"/>
        <dbReference type="ChEBI" id="CHEBI:57945"/>
        <dbReference type="ChEBI" id="CHEBI:78836"/>
        <dbReference type="ChEBI" id="CHEBI:90697"/>
    </reaction>
    <physiologicalReaction direction="left-to-right" evidence="13">
        <dbReference type="Rhea" id="RHEA:48641"/>
    </physiologicalReaction>
</comment>
<dbReference type="PANTHER" id="PTHR44229">
    <property type="entry name" value="15-HYDROXYPROSTAGLANDIN DEHYDROGENASE [NAD(+)]"/>
    <property type="match status" value="1"/>
</dbReference>
<dbReference type="InterPro" id="IPR020904">
    <property type="entry name" value="Sc_DH/Rdtase_CS"/>
</dbReference>
<evidence type="ECO:0000256" key="15">
    <source>
        <dbReference type="ARBA" id="ARBA00048393"/>
    </source>
</evidence>
<gene>
    <name evidence="23" type="ORF">B5V51_478</name>
</gene>
<comment type="catalytic activity">
    <reaction evidence="20">
        <text>(15S)-hydroxy-(5Z,8Z,11Z,13E)-eicosatetraenoate + NAD(+) = 15-oxo-(5Z,8Z,11Z,13E)-eicosatetraenoate + NADH + H(+)</text>
        <dbReference type="Rhea" id="RHEA:23260"/>
        <dbReference type="ChEBI" id="CHEBI:15378"/>
        <dbReference type="ChEBI" id="CHEBI:57409"/>
        <dbReference type="ChEBI" id="CHEBI:57410"/>
        <dbReference type="ChEBI" id="CHEBI:57540"/>
        <dbReference type="ChEBI" id="CHEBI:57945"/>
        <dbReference type="EC" id="1.1.1.232"/>
    </reaction>
    <physiologicalReaction direction="left-to-right" evidence="20">
        <dbReference type="Rhea" id="RHEA:23261"/>
    </physiologicalReaction>
</comment>
<evidence type="ECO:0000256" key="19">
    <source>
        <dbReference type="ARBA" id="ARBA00048921"/>
    </source>
</evidence>
<dbReference type="AlphaFoldDB" id="A0A2A4JLC0"/>
<comment type="function">
    <text evidence="8">Catalyzes the NAD-dependent dehydrogenation (oxidation) of a broad array of hydroxylated polyunsaturated fatty acids (mainly eicosanoids and docosanoids, including prostaglandins, lipoxins and resolvins), yielding their corresponding keto (oxo) metabolites. Decreases the levels of the pro-proliferative prostaglandins such as prostaglandin E2 (whose activity is increased in cancer because of an increase in the expression of cyclooxygenase 2) and generates oxo-fatty acid products that can profoundly influence cell function by abrogating pro-inflammatory cytokine expression. Converts resolvins E1, D1 and D2 to their oxo products, which represents a mode of resolvin inactivation. Resolvin E1 plays important roles during the resolution phase of acute inflammation, while resolvins D1 and D2 have a unique role in obesity-induced adipose inflammation.</text>
</comment>
<comment type="catalytic activity">
    <reaction evidence="21">
        <text>resolvin E1 + NAD(+) = 18-oxo-resolvin E1 + NADH + H(+)</text>
        <dbReference type="Rhea" id="RHEA:49244"/>
        <dbReference type="ChEBI" id="CHEBI:15378"/>
        <dbReference type="ChEBI" id="CHEBI:57540"/>
        <dbReference type="ChEBI" id="CHEBI:57945"/>
        <dbReference type="ChEBI" id="CHEBI:91000"/>
        <dbReference type="ChEBI" id="CHEBI:91001"/>
    </reaction>
    <physiologicalReaction direction="left-to-right" evidence="21">
        <dbReference type="Rhea" id="RHEA:49245"/>
    </physiologicalReaction>
</comment>
<evidence type="ECO:0000256" key="18">
    <source>
        <dbReference type="ARBA" id="ARBA00048739"/>
    </source>
</evidence>
<comment type="catalytic activity">
    <reaction evidence="12">
        <text>15-oxo-(5S,6R)-dihydroxy-(7E,9E,11Z)-eicosatrienoate + NADH + H(+) = (5S,6R,15S)-trihydroxy-(7E,9E,11Z)-eicosatrienoate + NAD(+)</text>
        <dbReference type="Rhea" id="RHEA:41596"/>
        <dbReference type="ChEBI" id="CHEBI:15378"/>
        <dbReference type="ChEBI" id="CHEBI:57540"/>
        <dbReference type="ChEBI" id="CHEBI:57945"/>
        <dbReference type="ChEBI" id="CHEBI:78325"/>
        <dbReference type="ChEBI" id="CHEBI:78329"/>
    </reaction>
    <physiologicalReaction direction="left-to-right" evidence="12">
        <dbReference type="Rhea" id="RHEA:41597"/>
    </physiologicalReaction>
</comment>
<evidence type="ECO:0000256" key="13">
    <source>
        <dbReference type="ARBA" id="ARBA00048144"/>
    </source>
</evidence>
<comment type="catalytic activity">
    <reaction evidence="10">
        <text>resolvin D1 + NAD(+) = 8-oxoresolvin D1 + NADH + H(+)</text>
        <dbReference type="Rhea" id="RHEA:50124"/>
        <dbReference type="ChEBI" id="CHEBI:15378"/>
        <dbReference type="ChEBI" id="CHEBI:57540"/>
        <dbReference type="ChEBI" id="CHEBI:57945"/>
        <dbReference type="ChEBI" id="CHEBI:132079"/>
        <dbReference type="ChEBI" id="CHEBI:132080"/>
    </reaction>
    <physiologicalReaction direction="left-to-right" evidence="10">
        <dbReference type="Rhea" id="RHEA:50125"/>
    </physiologicalReaction>
</comment>
<evidence type="ECO:0000256" key="21">
    <source>
        <dbReference type="ARBA" id="ARBA00049188"/>
    </source>
</evidence>
<evidence type="ECO:0000256" key="16">
    <source>
        <dbReference type="ARBA" id="ARBA00048535"/>
    </source>
</evidence>
<comment type="catalytic activity">
    <reaction evidence="16">
        <text>lipoxin A4 + NAD(+) = 15-oxo-(5S,6R)-dihydroxy-(7E,9E,11Z,13E)-eicosatetraenoate + NADH + H(+)</text>
        <dbReference type="Rhea" id="RHEA:41572"/>
        <dbReference type="ChEBI" id="CHEBI:15378"/>
        <dbReference type="ChEBI" id="CHEBI:57540"/>
        <dbReference type="ChEBI" id="CHEBI:57945"/>
        <dbReference type="ChEBI" id="CHEBI:67026"/>
        <dbReference type="ChEBI" id="CHEBI:78311"/>
    </reaction>
    <physiologicalReaction direction="left-to-right" evidence="16">
        <dbReference type="Rhea" id="RHEA:41573"/>
    </physiologicalReaction>
</comment>
<dbReference type="EMBL" id="NWSH01001071">
    <property type="protein sequence ID" value="PCG72771.1"/>
    <property type="molecule type" value="Genomic_DNA"/>
</dbReference>
<comment type="catalytic activity">
    <reaction evidence="11">
        <text>14-hydroxy-(4Z,7Z,10Z,12E,16Z,19Z)-docosahexaenoate + NAD(+) = 14-oxo-(4Z,7Z,10Z,12E,16Z,19Z)-docosahexaenoate + NADH + H(+)</text>
        <dbReference type="Rhea" id="RHEA:48952"/>
        <dbReference type="ChEBI" id="CHEBI:15378"/>
        <dbReference type="ChEBI" id="CHEBI:57540"/>
        <dbReference type="ChEBI" id="CHEBI:57945"/>
        <dbReference type="ChEBI" id="CHEBI:90866"/>
        <dbReference type="ChEBI" id="CHEBI:90867"/>
    </reaction>
    <physiologicalReaction direction="left-to-right" evidence="11">
        <dbReference type="Rhea" id="RHEA:48953"/>
    </physiologicalReaction>
</comment>
<dbReference type="PANTHER" id="PTHR44229:SF4">
    <property type="entry name" value="15-HYDROXYPROSTAGLANDIN DEHYDROGENASE [NAD(+)]"/>
    <property type="match status" value="1"/>
</dbReference>
<dbReference type="EC" id="1.1.1.232" evidence="4"/>
<comment type="catalytic activity">
    <reaction evidence="17">
        <text>prostaglandin A1 + NAD(+) = 15-oxo-prostaglandin A1 + NADH + H(+)</text>
        <dbReference type="Rhea" id="RHEA:41263"/>
        <dbReference type="ChEBI" id="CHEBI:15378"/>
        <dbReference type="ChEBI" id="CHEBI:57398"/>
        <dbReference type="ChEBI" id="CHEBI:57540"/>
        <dbReference type="ChEBI" id="CHEBI:57945"/>
        <dbReference type="ChEBI" id="CHEBI:85072"/>
    </reaction>
    <physiologicalReaction direction="left-to-right" evidence="17">
        <dbReference type="Rhea" id="RHEA:41264"/>
    </physiologicalReaction>
</comment>
<evidence type="ECO:0000256" key="5">
    <source>
        <dbReference type="ARBA" id="ARBA00040276"/>
    </source>
</evidence>
<evidence type="ECO:0000256" key="9">
    <source>
        <dbReference type="ARBA" id="ARBA00047325"/>
    </source>
</evidence>
<evidence type="ECO:0000256" key="2">
    <source>
        <dbReference type="ARBA" id="ARBA00023002"/>
    </source>
</evidence>
<evidence type="ECO:0000256" key="14">
    <source>
        <dbReference type="ARBA" id="ARBA00048170"/>
    </source>
</evidence>
<proteinExistence type="inferred from homology"/>
<dbReference type="PRINTS" id="PR00081">
    <property type="entry name" value="GDHRDH"/>
</dbReference>
<comment type="caution">
    <text evidence="23">The sequence shown here is derived from an EMBL/GenBank/DDBJ whole genome shotgun (WGS) entry which is preliminary data.</text>
</comment>
<sequence>MQWVAKDKTFLITGGASGMGAAYAEAFLNNGAKKVAILDIAVDVGKATAERLNKSHPDKVVFVKCDVSKEDDIATAFDAVLAQFKQIDVIINNAGIMVDAPNMWRTASDVNWQGVVSFSLKGIKHMRKDEGGAGGTILNVASTLALSKTAALPIYSGSKIAVLHFSQCISEKPFYENTGVRFLTLCLGATDTPLLQNLETRAYDPKIGDSFAATIADGVIIFQKMESAVKAVVEMFKTGTPGSIWMSIDNKPAKDITPNIKRVFEDFEKLMFAP</sequence>
<dbReference type="EC" id="1.1.1.141" evidence="3"/>
<evidence type="ECO:0000256" key="10">
    <source>
        <dbReference type="ARBA" id="ARBA00047672"/>
    </source>
</evidence>
<dbReference type="InterPro" id="IPR036291">
    <property type="entry name" value="NAD(P)-bd_dom_sf"/>
</dbReference>
<evidence type="ECO:0000256" key="4">
    <source>
        <dbReference type="ARBA" id="ARBA00039060"/>
    </source>
</evidence>
<dbReference type="Gene3D" id="3.40.50.720">
    <property type="entry name" value="NAD(P)-binding Rossmann-like Domain"/>
    <property type="match status" value="1"/>
</dbReference>
<comment type="catalytic activity">
    <reaction evidence="19">
        <text>resolvin D2 + NAD(+) = 16-oxoresolvin D2 + NADH + H(+)</text>
        <dbReference type="Rhea" id="RHEA:53588"/>
        <dbReference type="ChEBI" id="CHEBI:15378"/>
        <dbReference type="ChEBI" id="CHEBI:57540"/>
        <dbReference type="ChEBI" id="CHEBI:57945"/>
        <dbReference type="ChEBI" id="CHEBI:133367"/>
        <dbReference type="ChEBI" id="CHEBI:137498"/>
    </reaction>
    <physiologicalReaction direction="left-to-right" evidence="19">
        <dbReference type="Rhea" id="RHEA:53589"/>
    </physiologicalReaction>
</comment>